<accession>A0A8S0RP31</accession>
<dbReference type="Gramene" id="OE9A048169T1">
    <property type="protein sequence ID" value="OE9A048169C1"/>
    <property type="gene ID" value="OE9A048169"/>
</dbReference>
<sequence>MENDYSKILNPRKSLEEEYLNYEAKIVTTFSVVDNMRDQFYAQQGSVSSKDDPKVKELFDKIAKIREEFESIERPNLEIENPPPRADTSSGEKLEESVVHSLELAAEAPEAGKIKHHEQPSNKSEQVLDPDAELAKLESEFGKSNRDYSAEEINDWEFDELEKELRSGDSSGK</sequence>
<dbReference type="AlphaFoldDB" id="A0A8S0RP31"/>
<comment type="caution">
    <text evidence="2">The sequence shown here is derived from an EMBL/GenBank/DDBJ whole genome shotgun (WGS) entry which is preliminary data.</text>
</comment>
<dbReference type="EMBL" id="CACTIH010003661">
    <property type="protein sequence ID" value="CAA2981006.1"/>
    <property type="molecule type" value="Genomic_DNA"/>
</dbReference>
<evidence type="ECO:0000256" key="1">
    <source>
        <dbReference type="SAM" id="MobiDB-lite"/>
    </source>
</evidence>
<gene>
    <name evidence="2" type="ORF">OLEA9_A048169</name>
</gene>
<reference evidence="2 3" key="1">
    <citation type="submission" date="2019-12" db="EMBL/GenBank/DDBJ databases">
        <authorList>
            <person name="Alioto T."/>
            <person name="Alioto T."/>
            <person name="Gomez Garrido J."/>
        </authorList>
    </citation>
    <scope>NUCLEOTIDE SEQUENCE [LARGE SCALE GENOMIC DNA]</scope>
</reference>
<keyword evidence="3" id="KW-1185">Reference proteome</keyword>
<dbReference type="OrthoDB" id="2019255at2759"/>
<name>A0A8S0RP31_OLEEU</name>
<dbReference type="Proteomes" id="UP000594638">
    <property type="component" value="Unassembled WGS sequence"/>
</dbReference>
<evidence type="ECO:0000313" key="2">
    <source>
        <dbReference type="EMBL" id="CAA2981006.1"/>
    </source>
</evidence>
<evidence type="ECO:0000313" key="3">
    <source>
        <dbReference type="Proteomes" id="UP000594638"/>
    </source>
</evidence>
<proteinExistence type="predicted"/>
<dbReference type="PANTHER" id="PTHR34121">
    <property type="entry name" value="MYOSIN-11"/>
    <property type="match status" value="1"/>
</dbReference>
<dbReference type="PANTHER" id="PTHR34121:SF1">
    <property type="entry name" value="FILAMIN-A-INTERACTING PROTEIN 1"/>
    <property type="match status" value="1"/>
</dbReference>
<organism evidence="2 3">
    <name type="scientific">Olea europaea subsp. europaea</name>
    <dbReference type="NCBI Taxonomy" id="158383"/>
    <lineage>
        <taxon>Eukaryota</taxon>
        <taxon>Viridiplantae</taxon>
        <taxon>Streptophyta</taxon>
        <taxon>Embryophyta</taxon>
        <taxon>Tracheophyta</taxon>
        <taxon>Spermatophyta</taxon>
        <taxon>Magnoliopsida</taxon>
        <taxon>eudicotyledons</taxon>
        <taxon>Gunneridae</taxon>
        <taxon>Pentapetalae</taxon>
        <taxon>asterids</taxon>
        <taxon>lamiids</taxon>
        <taxon>Lamiales</taxon>
        <taxon>Oleaceae</taxon>
        <taxon>Oleeae</taxon>
        <taxon>Olea</taxon>
    </lineage>
</organism>
<feature type="region of interest" description="Disordered" evidence="1">
    <location>
        <begin position="73"/>
        <end position="130"/>
    </location>
</feature>
<protein>
    <submittedName>
        <fullName evidence="2">Probable boron transporter 2</fullName>
    </submittedName>
</protein>
<feature type="compositionally biased region" description="Basic and acidic residues" evidence="1">
    <location>
        <begin position="110"/>
        <end position="120"/>
    </location>
</feature>